<evidence type="ECO:0008006" key="4">
    <source>
        <dbReference type="Google" id="ProtNLM"/>
    </source>
</evidence>
<proteinExistence type="predicted"/>
<dbReference type="Proteomes" id="UP000005204">
    <property type="component" value="Unassembled WGS sequence"/>
</dbReference>
<evidence type="ECO:0000256" key="1">
    <source>
        <dbReference type="SAM" id="SignalP"/>
    </source>
</evidence>
<dbReference type="EnsemblMetazoa" id="XM_038015959.1">
    <property type="protein sequence ID" value="XP_037871887.1"/>
    <property type="gene ID" value="LOC119629598"/>
</dbReference>
<evidence type="ECO:0000313" key="2">
    <source>
        <dbReference type="EnsemblMetazoa" id="XP_037871887.1"/>
    </source>
</evidence>
<feature type="signal peptide" evidence="1">
    <location>
        <begin position="1"/>
        <end position="21"/>
    </location>
</feature>
<keyword evidence="1" id="KW-0732">Signal</keyword>
<keyword evidence="3" id="KW-1185">Reference proteome</keyword>
<organism evidence="2 3">
    <name type="scientific">Bombyx mori</name>
    <name type="common">Silk moth</name>
    <dbReference type="NCBI Taxonomy" id="7091"/>
    <lineage>
        <taxon>Eukaryota</taxon>
        <taxon>Metazoa</taxon>
        <taxon>Ecdysozoa</taxon>
        <taxon>Arthropoda</taxon>
        <taxon>Hexapoda</taxon>
        <taxon>Insecta</taxon>
        <taxon>Pterygota</taxon>
        <taxon>Neoptera</taxon>
        <taxon>Endopterygota</taxon>
        <taxon>Lepidoptera</taxon>
        <taxon>Glossata</taxon>
        <taxon>Ditrysia</taxon>
        <taxon>Bombycoidea</taxon>
        <taxon>Bombycidae</taxon>
        <taxon>Bombycinae</taxon>
        <taxon>Bombyx</taxon>
    </lineage>
</organism>
<reference evidence="2" key="2">
    <citation type="submission" date="2022-06" db="UniProtKB">
        <authorList>
            <consortium name="EnsemblMetazoa"/>
        </authorList>
    </citation>
    <scope>IDENTIFICATION</scope>
    <source>
        <strain evidence="2">p50T (Dazao)</strain>
    </source>
</reference>
<dbReference type="AlphaFoldDB" id="A0A8R2M0X1"/>
<accession>A0A8R2M0X1</accession>
<sequence length="106" mass="11307">MGAVLWICLVFAVNQMLLARAQYICNCGPESVGCQPYPIVVRSNKNNNGLKQLLPILLLLLFDGGFGGLGGYGCSGGCGNRDCGGCCGNTIPIAYPIPVNNQMFWY</sequence>
<reference evidence="3" key="1">
    <citation type="journal article" date="2008" name="Insect Biochem. Mol. Biol.">
        <title>The genome of a lepidopteran model insect, the silkworm Bombyx mori.</title>
        <authorList>
            <consortium name="International Silkworm Genome Consortium"/>
        </authorList>
    </citation>
    <scope>NUCLEOTIDE SEQUENCE [LARGE SCALE GENOMIC DNA]</scope>
    <source>
        <strain evidence="3">p50T</strain>
    </source>
</reference>
<name>A0A8R2M0X1_BOMMO</name>
<evidence type="ECO:0000313" key="3">
    <source>
        <dbReference type="Proteomes" id="UP000005204"/>
    </source>
</evidence>
<protein>
    <recommendedName>
        <fullName evidence="4">Chorion class high-cysteine HCB protein 13</fullName>
    </recommendedName>
</protein>
<feature type="chain" id="PRO_5035841920" description="Chorion class high-cysteine HCB protein 13" evidence="1">
    <location>
        <begin position="22"/>
        <end position="106"/>
    </location>
</feature>